<dbReference type="GO" id="GO:0005886">
    <property type="term" value="C:plasma membrane"/>
    <property type="evidence" value="ECO:0007669"/>
    <property type="project" value="UniProtKB-SubCell"/>
</dbReference>
<dbReference type="InterPro" id="IPR039421">
    <property type="entry name" value="Type_1_exporter"/>
</dbReference>
<dbReference type="Proteomes" id="UP000001732">
    <property type="component" value="Chromosome"/>
</dbReference>
<dbReference type="InterPro" id="IPR003439">
    <property type="entry name" value="ABC_transporter-like_ATP-bd"/>
</dbReference>
<comment type="subcellular location">
    <subcellularLocation>
        <location evidence="1">Cell membrane</location>
        <topology evidence="1">Multi-pass membrane protein</topology>
    </subcellularLocation>
</comment>
<dbReference type="Pfam" id="PF00664">
    <property type="entry name" value="ABC_membrane"/>
    <property type="match status" value="1"/>
</dbReference>
<dbReference type="CDD" id="cd07346">
    <property type="entry name" value="ABC_6TM_exporters"/>
    <property type="match status" value="1"/>
</dbReference>
<dbReference type="SMART" id="SM00382">
    <property type="entry name" value="AAA"/>
    <property type="match status" value="1"/>
</dbReference>
<keyword evidence="3" id="KW-0547">Nucleotide-binding</keyword>
<sequence length="550" mass="62790">MVGILADFRFILDFFKPYYSKHRMYIVLCVLFTAFHKLVAVALPILIKLLVDTIEKGTNFKEFVFYAELNILGLVVFLVVLFLRYYFEKRTETSISADLRQDMLQHILDADYLSVTKEETGYFLERQSADLQNINDLIVHDPVLFFIDFFYVGAIAVIMIKLNAVLFVALLALFPLFFVIARIILPKMKAVKSHVLKTEEEINSFTEESVSGAYHIKANNAENIFERRLSNLLSKYLGLNLSYATLDILYDLILFTGIMNVANLIVYILGGYYVFKGTFTVGSLFAFAIYFSNLWEAMEFYTQFPKELKISMLSVNRIRELLSIPQEQEGKVTLSEPIESIQFEDVSFSYDSRMVLNNVNLIIRRREKIGIVGPNGSGKSTFCNLLMRIITPSRGNIFINGIDYKTFTKESLRNKIILVPQEPYIFSGTLEENVTLFGSGAKKRFGSIDVETILRNKHCTILTKNLGSKLSGGEKKLIQLLRGINRNGDVYILDEPLAFVDKDYADLVLQLIKSGFDDKTLIIISHLTNLSDFCDRTYVITTEGSFLPMC</sequence>
<dbReference type="PROSITE" id="PS00211">
    <property type="entry name" value="ABC_TRANSPORTER_1"/>
    <property type="match status" value="1"/>
</dbReference>
<dbReference type="RefSeq" id="WP_012544858.1">
    <property type="nucleotide sequence ID" value="NC_011295.1"/>
</dbReference>
<evidence type="ECO:0000256" key="6">
    <source>
        <dbReference type="ARBA" id="ARBA00023136"/>
    </source>
</evidence>
<dbReference type="AlphaFoldDB" id="B5Y6E9"/>
<evidence type="ECO:0000256" key="1">
    <source>
        <dbReference type="ARBA" id="ARBA00004651"/>
    </source>
</evidence>
<dbReference type="InterPro" id="IPR027417">
    <property type="entry name" value="P-loop_NTPase"/>
</dbReference>
<dbReference type="GO" id="GO:0005524">
    <property type="term" value="F:ATP binding"/>
    <property type="evidence" value="ECO:0007669"/>
    <property type="project" value="UniProtKB-KW"/>
</dbReference>
<dbReference type="InterPro" id="IPR011527">
    <property type="entry name" value="ABC1_TM_dom"/>
</dbReference>
<dbReference type="EMBL" id="CP001145">
    <property type="protein sequence ID" value="ACI18208.1"/>
    <property type="molecule type" value="Genomic_DNA"/>
</dbReference>
<proteinExistence type="predicted"/>
<feature type="transmembrane region" description="Helical" evidence="7">
    <location>
        <begin position="63"/>
        <end position="87"/>
    </location>
</feature>
<evidence type="ECO:0000256" key="3">
    <source>
        <dbReference type="ARBA" id="ARBA00022741"/>
    </source>
</evidence>
<dbReference type="SUPFAM" id="SSF52540">
    <property type="entry name" value="P-loop containing nucleoside triphosphate hydrolases"/>
    <property type="match status" value="1"/>
</dbReference>
<name>B5Y6E9_COPPD</name>
<dbReference type="GO" id="GO:0140359">
    <property type="term" value="F:ABC-type transporter activity"/>
    <property type="evidence" value="ECO:0007669"/>
    <property type="project" value="InterPro"/>
</dbReference>
<dbReference type="KEGG" id="cpo:COPRO5265_1572"/>
<keyword evidence="5 7" id="KW-1133">Transmembrane helix</keyword>
<accession>B5Y6E9</accession>
<keyword evidence="11" id="KW-1185">Reference proteome</keyword>
<evidence type="ECO:0000256" key="7">
    <source>
        <dbReference type="SAM" id="Phobius"/>
    </source>
</evidence>
<dbReference type="Gene3D" id="1.20.1560.10">
    <property type="entry name" value="ABC transporter type 1, transmembrane domain"/>
    <property type="match status" value="1"/>
</dbReference>
<feature type="transmembrane region" description="Helical" evidence="7">
    <location>
        <begin position="264"/>
        <end position="291"/>
    </location>
</feature>
<dbReference type="InterPro" id="IPR017871">
    <property type="entry name" value="ABC_transporter-like_CS"/>
</dbReference>
<organism evidence="10 11">
    <name type="scientific">Coprothermobacter proteolyticus (strain ATCC 35245 / DSM 5265 / OCM 4 / BT)</name>
    <dbReference type="NCBI Taxonomy" id="309798"/>
    <lineage>
        <taxon>Bacteria</taxon>
        <taxon>Pseudomonadati</taxon>
        <taxon>Coprothermobacterota</taxon>
        <taxon>Coprothermobacteria</taxon>
        <taxon>Coprothermobacterales</taxon>
        <taxon>Coprothermobacteraceae</taxon>
        <taxon>Coprothermobacter</taxon>
    </lineage>
</organism>
<dbReference type="eggNOG" id="COG1132">
    <property type="taxonomic scope" value="Bacteria"/>
</dbReference>
<dbReference type="Gene3D" id="3.40.50.300">
    <property type="entry name" value="P-loop containing nucleotide triphosphate hydrolases"/>
    <property type="match status" value="1"/>
</dbReference>
<dbReference type="HOGENOM" id="CLU_000604_84_3_9"/>
<dbReference type="Pfam" id="PF00005">
    <property type="entry name" value="ABC_tran"/>
    <property type="match status" value="1"/>
</dbReference>
<feature type="transmembrane region" description="Helical" evidence="7">
    <location>
        <begin position="143"/>
        <end position="160"/>
    </location>
</feature>
<reference evidence="10 11" key="2">
    <citation type="journal article" date="2014" name="Genome Announc.">
        <title>Complete Genome Sequence of Coprothermobacter proteolyticus DSM 5265.</title>
        <authorList>
            <person name="Alexiev A."/>
            <person name="Coil D.A."/>
            <person name="Badger J.H."/>
            <person name="Enticknap J."/>
            <person name="Ward N."/>
            <person name="Robb F.T."/>
            <person name="Eisen J.A."/>
        </authorList>
    </citation>
    <scope>NUCLEOTIDE SEQUENCE [LARGE SCALE GENOMIC DNA]</scope>
    <source>
        <strain evidence="11">ATCC 35245 / DSM 5265 / OCM 4 / BT</strain>
    </source>
</reference>
<evidence type="ECO:0000313" key="11">
    <source>
        <dbReference type="Proteomes" id="UP000001732"/>
    </source>
</evidence>
<feature type="transmembrane region" description="Helical" evidence="7">
    <location>
        <begin position="166"/>
        <end position="185"/>
    </location>
</feature>
<gene>
    <name evidence="10" type="ordered locus">COPRO5265_1572</name>
</gene>
<keyword evidence="2 7" id="KW-0812">Transmembrane</keyword>
<dbReference type="PROSITE" id="PS50929">
    <property type="entry name" value="ABC_TM1F"/>
    <property type="match status" value="1"/>
</dbReference>
<dbReference type="STRING" id="309798.COPRO5265_1572"/>
<dbReference type="GO" id="GO:0016887">
    <property type="term" value="F:ATP hydrolysis activity"/>
    <property type="evidence" value="ECO:0007669"/>
    <property type="project" value="InterPro"/>
</dbReference>
<reference evidence="11" key="1">
    <citation type="submission" date="2008-08" db="EMBL/GenBank/DDBJ databases">
        <title>The complete genome sequence of Coprothermobacter proteolyticus strain ATCC 5245 / DSM 5265 / BT.</title>
        <authorList>
            <person name="Dodson R.J."/>
            <person name="Durkin A.S."/>
            <person name="Wu M."/>
            <person name="Eisen J."/>
            <person name="Sutton G."/>
        </authorList>
    </citation>
    <scope>NUCLEOTIDE SEQUENCE [LARGE SCALE GENOMIC DNA]</scope>
    <source>
        <strain evidence="11">ATCC 35245 / DSM 5265 / OCM 4 / BT</strain>
    </source>
</reference>
<evidence type="ECO:0000313" key="10">
    <source>
        <dbReference type="EMBL" id="ACI18208.1"/>
    </source>
</evidence>
<evidence type="ECO:0000256" key="5">
    <source>
        <dbReference type="ARBA" id="ARBA00022989"/>
    </source>
</evidence>
<evidence type="ECO:0000259" key="8">
    <source>
        <dbReference type="PROSITE" id="PS50893"/>
    </source>
</evidence>
<dbReference type="GO" id="GO:0034040">
    <property type="term" value="F:ATPase-coupled lipid transmembrane transporter activity"/>
    <property type="evidence" value="ECO:0007669"/>
    <property type="project" value="TreeGrafter"/>
</dbReference>
<keyword evidence="6 7" id="KW-0472">Membrane</keyword>
<protein>
    <submittedName>
        <fullName evidence="10">ABC transporter, ATP-binding protein</fullName>
    </submittedName>
</protein>
<keyword evidence="4 10" id="KW-0067">ATP-binding</keyword>
<feature type="transmembrane region" description="Helical" evidence="7">
    <location>
        <begin position="25"/>
        <end position="51"/>
    </location>
</feature>
<evidence type="ECO:0000256" key="2">
    <source>
        <dbReference type="ARBA" id="ARBA00022692"/>
    </source>
</evidence>
<dbReference type="PANTHER" id="PTHR24221">
    <property type="entry name" value="ATP-BINDING CASSETTE SUB-FAMILY B"/>
    <property type="match status" value="1"/>
</dbReference>
<evidence type="ECO:0000259" key="9">
    <source>
        <dbReference type="PROSITE" id="PS50929"/>
    </source>
</evidence>
<feature type="domain" description="ABC transporter" evidence="8">
    <location>
        <begin position="341"/>
        <end position="547"/>
    </location>
</feature>
<dbReference type="OrthoDB" id="9795565at2"/>
<dbReference type="InterPro" id="IPR036640">
    <property type="entry name" value="ABC1_TM_sf"/>
</dbReference>
<dbReference type="PANTHER" id="PTHR24221:SF654">
    <property type="entry name" value="ATP-BINDING CASSETTE SUB-FAMILY B MEMBER 6"/>
    <property type="match status" value="1"/>
</dbReference>
<dbReference type="PROSITE" id="PS50893">
    <property type="entry name" value="ABC_TRANSPORTER_2"/>
    <property type="match status" value="1"/>
</dbReference>
<evidence type="ECO:0000256" key="4">
    <source>
        <dbReference type="ARBA" id="ARBA00022840"/>
    </source>
</evidence>
<dbReference type="CDD" id="cd03228">
    <property type="entry name" value="ABCC_MRP_Like"/>
    <property type="match status" value="1"/>
</dbReference>
<feature type="domain" description="ABC transmembrane type-1" evidence="9">
    <location>
        <begin position="27"/>
        <end position="298"/>
    </location>
</feature>
<dbReference type="SUPFAM" id="SSF90123">
    <property type="entry name" value="ABC transporter transmembrane region"/>
    <property type="match status" value="1"/>
</dbReference>
<dbReference type="InterPro" id="IPR003593">
    <property type="entry name" value="AAA+_ATPase"/>
</dbReference>